<reference evidence="3 4" key="1">
    <citation type="submission" date="2021-08" db="EMBL/GenBank/DDBJ databases">
        <authorList>
            <person name="Zhang D."/>
            <person name="Zhang A."/>
            <person name="Wang L."/>
        </authorList>
    </citation>
    <scope>NUCLEOTIDE SEQUENCE [LARGE SCALE GENOMIC DNA]</scope>
    <source>
        <strain evidence="3 4">WL0086</strain>
    </source>
</reference>
<evidence type="ECO:0000313" key="4">
    <source>
        <dbReference type="Proteomes" id="UP000738431"/>
    </source>
</evidence>
<proteinExistence type="predicted"/>
<evidence type="ECO:0000259" key="2">
    <source>
        <dbReference type="Pfam" id="PF19803"/>
    </source>
</evidence>
<protein>
    <submittedName>
        <fullName evidence="3">DUF6286 domain-containing protein</fullName>
    </submittedName>
</protein>
<evidence type="ECO:0000256" key="1">
    <source>
        <dbReference type="SAM" id="Phobius"/>
    </source>
</evidence>
<accession>A0ABZ1C483</accession>
<evidence type="ECO:0000313" key="3">
    <source>
        <dbReference type="EMBL" id="WRQ86504.1"/>
    </source>
</evidence>
<organism evidence="3 4">
    <name type="scientific">Actomonas aquatica</name>
    <dbReference type="NCBI Taxonomy" id="2866162"/>
    <lineage>
        <taxon>Bacteria</taxon>
        <taxon>Pseudomonadati</taxon>
        <taxon>Verrucomicrobiota</taxon>
        <taxon>Opitutia</taxon>
        <taxon>Opitutales</taxon>
        <taxon>Opitutaceae</taxon>
        <taxon>Actomonas</taxon>
    </lineage>
</organism>
<name>A0ABZ1C483_9BACT</name>
<feature type="domain" description="DUF6286" evidence="2">
    <location>
        <begin position="21"/>
        <end position="110"/>
    </location>
</feature>
<feature type="transmembrane region" description="Helical" evidence="1">
    <location>
        <begin position="12"/>
        <end position="31"/>
    </location>
</feature>
<sequence>MSPITDYLSTTPVMTIVIGGGLALLLVLLFLRRPRALPLASNESGQLLISRRALHRMVEACCEQVKGVASANASIKIRKERFTTRLRLKVRPEAKLDAIQGYLTQEITEIYRENLGLTSEIGPIEIKVVGVIPSDPGF</sequence>
<reference evidence="3 4" key="2">
    <citation type="submission" date="2023-12" db="EMBL/GenBank/DDBJ databases">
        <title>Description of an unclassified Opitutus bacterium of Verrucomicrobiota.</title>
        <authorList>
            <person name="Zhang D.-F."/>
        </authorList>
    </citation>
    <scope>NUCLEOTIDE SEQUENCE [LARGE SCALE GENOMIC DNA]</scope>
    <source>
        <strain evidence="3 4">WL0086</strain>
    </source>
</reference>
<keyword evidence="1" id="KW-1133">Transmembrane helix</keyword>
<keyword evidence="4" id="KW-1185">Reference proteome</keyword>
<dbReference type="Pfam" id="PF19803">
    <property type="entry name" value="DUF6286"/>
    <property type="match status" value="1"/>
</dbReference>
<gene>
    <name evidence="3" type="ORF">K1X11_016935</name>
</gene>
<dbReference type="Proteomes" id="UP000738431">
    <property type="component" value="Chromosome"/>
</dbReference>
<dbReference type="RefSeq" id="WP_324726013.1">
    <property type="nucleotide sequence ID" value="NZ_CP139781.1"/>
</dbReference>
<keyword evidence="1" id="KW-0472">Membrane</keyword>
<dbReference type="EMBL" id="CP139781">
    <property type="protein sequence ID" value="WRQ86504.1"/>
    <property type="molecule type" value="Genomic_DNA"/>
</dbReference>
<keyword evidence="1" id="KW-0812">Transmembrane</keyword>
<dbReference type="InterPro" id="IPR046253">
    <property type="entry name" value="DUF6286"/>
</dbReference>